<dbReference type="SUPFAM" id="SSF56112">
    <property type="entry name" value="Protein kinase-like (PK-like)"/>
    <property type="match status" value="1"/>
</dbReference>
<protein>
    <recommendedName>
        <fullName evidence="1">Protein kinase domain-containing protein</fullName>
    </recommendedName>
</protein>
<sequence length="120" mass="13911">MTGDTGSLIYMAPEIMYEEEVEADFSVDIYSFAITFVHTLTGSLSLLVDGEKIYANLIEEENFINLVQDGERFTEIDSVSENFKQCIKDCWDDDNSKRWKAPKIMKLIDQHNLSIHFYQL</sequence>
<keyword evidence="3" id="KW-1185">Reference proteome</keyword>
<organism evidence="2 3">
    <name type="scientific">Tritrichomonas musculus</name>
    <dbReference type="NCBI Taxonomy" id="1915356"/>
    <lineage>
        <taxon>Eukaryota</taxon>
        <taxon>Metamonada</taxon>
        <taxon>Parabasalia</taxon>
        <taxon>Tritrichomonadida</taxon>
        <taxon>Tritrichomonadidae</taxon>
        <taxon>Tritrichomonas</taxon>
    </lineage>
</organism>
<evidence type="ECO:0000313" key="2">
    <source>
        <dbReference type="EMBL" id="KAK8871403.1"/>
    </source>
</evidence>
<evidence type="ECO:0000313" key="3">
    <source>
        <dbReference type="Proteomes" id="UP001470230"/>
    </source>
</evidence>
<dbReference type="Pfam" id="PF00069">
    <property type="entry name" value="Pkinase"/>
    <property type="match status" value="1"/>
</dbReference>
<dbReference type="EMBL" id="JAPFFF010000013">
    <property type="protein sequence ID" value="KAK8871403.1"/>
    <property type="molecule type" value="Genomic_DNA"/>
</dbReference>
<gene>
    <name evidence="2" type="ORF">M9Y10_007128</name>
</gene>
<dbReference type="InterPro" id="IPR053215">
    <property type="entry name" value="TKL_Ser/Thr_kinase"/>
</dbReference>
<accession>A0ABR2J1R2</accession>
<name>A0ABR2J1R2_9EUKA</name>
<dbReference type="Proteomes" id="UP001470230">
    <property type="component" value="Unassembled WGS sequence"/>
</dbReference>
<dbReference type="PANTHER" id="PTHR45756">
    <property type="entry name" value="PALMITOYLTRANSFERASE"/>
    <property type="match status" value="1"/>
</dbReference>
<evidence type="ECO:0000259" key="1">
    <source>
        <dbReference type="PROSITE" id="PS50011"/>
    </source>
</evidence>
<proteinExistence type="predicted"/>
<dbReference type="PROSITE" id="PS50011">
    <property type="entry name" value="PROTEIN_KINASE_DOM"/>
    <property type="match status" value="1"/>
</dbReference>
<comment type="caution">
    <text evidence="2">The sequence shown here is derived from an EMBL/GenBank/DDBJ whole genome shotgun (WGS) entry which is preliminary data.</text>
</comment>
<dbReference type="PANTHER" id="PTHR45756:SF1">
    <property type="entry name" value="PROTEIN KINASE DOMAIN CONTAINING PROTEIN"/>
    <property type="match status" value="1"/>
</dbReference>
<dbReference type="InterPro" id="IPR000719">
    <property type="entry name" value="Prot_kinase_dom"/>
</dbReference>
<dbReference type="InterPro" id="IPR011009">
    <property type="entry name" value="Kinase-like_dom_sf"/>
</dbReference>
<feature type="domain" description="Protein kinase" evidence="1">
    <location>
        <begin position="1"/>
        <end position="114"/>
    </location>
</feature>
<dbReference type="Gene3D" id="1.10.510.10">
    <property type="entry name" value="Transferase(Phosphotransferase) domain 1"/>
    <property type="match status" value="1"/>
</dbReference>
<reference evidence="2 3" key="1">
    <citation type="submission" date="2024-04" db="EMBL/GenBank/DDBJ databases">
        <title>Tritrichomonas musculus Genome.</title>
        <authorList>
            <person name="Alves-Ferreira E."/>
            <person name="Grigg M."/>
            <person name="Lorenzi H."/>
            <person name="Galac M."/>
        </authorList>
    </citation>
    <scope>NUCLEOTIDE SEQUENCE [LARGE SCALE GENOMIC DNA]</scope>
    <source>
        <strain evidence="2 3">EAF2021</strain>
    </source>
</reference>